<dbReference type="AlphaFoldDB" id="A0A131X9U4"/>
<organism evidence="1">
    <name type="scientific">Hyalomma excavatum</name>
    <dbReference type="NCBI Taxonomy" id="257692"/>
    <lineage>
        <taxon>Eukaryota</taxon>
        <taxon>Metazoa</taxon>
        <taxon>Ecdysozoa</taxon>
        <taxon>Arthropoda</taxon>
        <taxon>Chelicerata</taxon>
        <taxon>Arachnida</taxon>
        <taxon>Acari</taxon>
        <taxon>Parasitiformes</taxon>
        <taxon>Ixodida</taxon>
        <taxon>Ixodoidea</taxon>
        <taxon>Ixodidae</taxon>
        <taxon>Hyalomminae</taxon>
        <taxon>Hyalomma</taxon>
    </lineage>
</organism>
<dbReference type="EMBL" id="GEFH01005324">
    <property type="protein sequence ID" value="JAP63257.1"/>
    <property type="molecule type" value="mRNA"/>
</dbReference>
<accession>A0A131X9U4</accession>
<evidence type="ECO:0000313" key="1">
    <source>
        <dbReference type="EMBL" id="JAP63257.1"/>
    </source>
</evidence>
<reference evidence="1" key="1">
    <citation type="journal article" date="2017" name="Ticks Tick Borne Dis.">
        <title>An insight into the sialome of Hyalomma excavatum.</title>
        <authorList>
            <person name="Ribeiro J.M."/>
            <person name="Slovak M."/>
            <person name="Francischetti I.M."/>
        </authorList>
    </citation>
    <scope>NUCLEOTIDE SEQUENCE</scope>
    <source>
        <strain evidence="1">Samish</strain>
        <tissue evidence="1">Salivary glands</tissue>
    </source>
</reference>
<dbReference type="Gene3D" id="4.10.410.10">
    <property type="entry name" value="Pancreatic trypsin inhibitor Kunitz domain"/>
    <property type="match status" value="1"/>
</dbReference>
<proteinExistence type="evidence at transcript level"/>
<sequence length="198" mass="22585">CKAVWKASRNCSVDTKKPHYGYNSKKRKCEESTRCSFVHGGGFVSRKECLQKCNKSSVCLKTNLTSDGKSGELEERTYKAECFAAMYNEYDGCMGYIMRYTYDFGTGQCLEVVACEENTEHGFASREECLETCNPESPCLKYWTNYDGTEKDVYFYSKEEDYCRAVRTSVSLSELYPHGNLFQSQRECNAACAPSLFD</sequence>
<name>A0A131X9U4_9ACAR</name>
<feature type="non-terminal residue" evidence="1">
    <location>
        <position position="1"/>
    </location>
</feature>
<dbReference type="SUPFAM" id="SSF57362">
    <property type="entry name" value="BPTI-like"/>
    <property type="match status" value="1"/>
</dbReference>
<dbReference type="InterPro" id="IPR036880">
    <property type="entry name" value="Kunitz_BPTI_sf"/>
</dbReference>
<protein>
    <submittedName>
        <fullName evidence="1">Putative tick kunitz 16</fullName>
    </submittedName>
</protein>
<dbReference type="GO" id="GO:0004867">
    <property type="term" value="F:serine-type endopeptidase inhibitor activity"/>
    <property type="evidence" value="ECO:0007669"/>
    <property type="project" value="InterPro"/>
</dbReference>